<dbReference type="HOGENOM" id="CLU_3365334_0_0_7"/>
<dbReference type="EMBL" id="FN598874">
    <property type="protein sequence ID" value="CBI66012.1"/>
    <property type="molecule type" value="Genomic_DNA"/>
</dbReference>
<accession>D7FCV5</accession>
<protein>
    <submittedName>
        <fullName evidence="1">Uncharacterized protein</fullName>
    </submittedName>
</protein>
<dbReference type="KEGG" id="hpl:HPB8_455"/>
<reference evidence="1 2" key="1">
    <citation type="journal article" date="2010" name="BMC Genomics">
        <title>Sequencing, annotation, and comparative genome analysis of the gerbil-adapted Helicobacter pylori strain B8.</title>
        <authorList>
            <person name="Farnbacher M."/>
            <person name="Jahns T."/>
            <person name="Willrodt D."/>
            <person name="Daniel R."/>
            <person name="Haas R."/>
            <person name="Goesmann A."/>
            <person name="Kurtz S."/>
            <person name="Rieder G."/>
        </authorList>
    </citation>
    <scope>NUCLEOTIDE SEQUENCE [LARGE SCALE GENOMIC DNA]</scope>
    <source>
        <strain evidence="1 2">B8</strain>
    </source>
</reference>
<sequence>MLLVTFSNRSIKVCNNDPYILFLKSYNTTLIKEKP</sequence>
<name>D7FCV5_HELP3</name>
<evidence type="ECO:0000313" key="1">
    <source>
        <dbReference type="EMBL" id="CBI66012.1"/>
    </source>
</evidence>
<organism evidence="1 2">
    <name type="scientific">Helicobacter pylori (strain B8)</name>
    <dbReference type="NCBI Taxonomy" id="693745"/>
    <lineage>
        <taxon>Bacteria</taxon>
        <taxon>Pseudomonadati</taxon>
        <taxon>Campylobacterota</taxon>
        <taxon>Epsilonproteobacteria</taxon>
        <taxon>Campylobacterales</taxon>
        <taxon>Helicobacteraceae</taxon>
        <taxon>Helicobacter</taxon>
    </lineage>
</organism>
<proteinExistence type="predicted"/>
<evidence type="ECO:0000313" key="2">
    <source>
        <dbReference type="Proteomes" id="UP000007091"/>
    </source>
</evidence>
<dbReference type="Proteomes" id="UP000007091">
    <property type="component" value="Chromosome"/>
</dbReference>
<dbReference type="AlphaFoldDB" id="D7FCV5"/>
<gene>
    <name evidence="1" type="ordered locus">HPB8_455</name>
</gene>